<accession>A0A7J3SLK0</accession>
<evidence type="ECO:0000256" key="1">
    <source>
        <dbReference type="SAM" id="Phobius"/>
    </source>
</evidence>
<feature type="transmembrane region" description="Helical" evidence="1">
    <location>
        <begin position="176"/>
        <end position="196"/>
    </location>
</feature>
<name>A0A7J3SLK0_9CREN</name>
<evidence type="ECO:0008006" key="3">
    <source>
        <dbReference type="Google" id="ProtNLM"/>
    </source>
</evidence>
<feature type="transmembrane region" description="Helical" evidence="1">
    <location>
        <begin position="228"/>
        <end position="254"/>
    </location>
</feature>
<sequence>MLDYYVNRVGHLPKSRKSYSSWDSNDIPLRVILSGLRGRQVILVASITLAVAFAFSSISSSFFTIVETSSKGGNLTYHVPMLADVEGGHGLSLYCFYSDKDDGIFLPEYFKSIIHNASVVELKFNEQSIEVALLGFVNYNSSVGYLFSKSCQKSLNTLSPGKIASLTLEEEITRFSWYWITASILISFLSVLFLVVGRRSNVEFSFSYLIQSGASEKRVFLELIKASIILSFLSVLFGLSVGMVSLKLVTYLIWMVTEYSIVAPMLSLWQTLCTSLYSFIGIVIAIIVPSYFIRLSMMREKTKHD</sequence>
<comment type="caution">
    <text evidence="2">The sequence shown here is derived from an EMBL/GenBank/DDBJ whole genome shotgun (WGS) entry which is preliminary data.</text>
</comment>
<dbReference type="AlphaFoldDB" id="A0A7J3SLK0"/>
<keyword evidence="1" id="KW-0472">Membrane</keyword>
<dbReference type="EMBL" id="DTLS01000122">
    <property type="protein sequence ID" value="HGZ60397.1"/>
    <property type="molecule type" value="Genomic_DNA"/>
</dbReference>
<organism evidence="2">
    <name type="scientific">Fervidicoccus fontis</name>
    <dbReference type="NCBI Taxonomy" id="683846"/>
    <lineage>
        <taxon>Archaea</taxon>
        <taxon>Thermoproteota</taxon>
        <taxon>Thermoprotei</taxon>
        <taxon>Fervidicoccales</taxon>
        <taxon>Fervidicoccaceae</taxon>
        <taxon>Fervidicoccus</taxon>
    </lineage>
</organism>
<reference evidence="2" key="1">
    <citation type="journal article" date="2020" name="mSystems">
        <title>Genome- and Community-Level Interaction Insights into Carbon Utilization and Element Cycling Functions of Hydrothermarchaeota in Hydrothermal Sediment.</title>
        <authorList>
            <person name="Zhou Z."/>
            <person name="Liu Y."/>
            <person name="Xu W."/>
            <person name="Pan J."/>
            <person name="Luo Z.H."/>
            <person name="Li M."/>
        </authorList>
    </citation>
    <scope>NUCLEOTIDE SEQUENCE [LARGE SCALE GENOMIC DNA]</scope>
    <source>
        <strain evidence="2">SpSt-885</strain>
    </source>
</reference>
<gene>
    <name evidence="2" type="ORF">ENW83_04235</name>
</gene>
<evidence type="ECO:0000313" key="2">
    <source>
        <dbReference type="EMBL" id="HGZ60397.1"/>
    </source>
</evidence>
<keyword evidence="1" id="KW-0812">Transmembrane</keyword>
<keyword evidence="1" id="KW-1133">Transmembrane helix</keyword>
<proteinExistence type="predicted"/>
<protein>
    <recommendedName>
        <fullName evidence="3">ABC transporter permease</fullName>
    </recommendedName>
</protein>
<feature type="transmembrane region" description="Helical" evidence="1">
    <location>
        <begin position="274"/>
        <end position="293"/>
    </location>
</feature>
<feature type="transmembrane region" description="Helical" evidence="1">
    <location>
        <begin position="41"/>
        <end position="66"/>
    </location>
</feature>